<dbReference type="InterPro" id="IPR042791">
    <property type="entry name" value="CDK5RAP2"/>
</dbReference>
<protein>
    <recommendedName>
        <fullName evidence="4">CDK5 regulatory subunit-associated protein 2</fullName>
    </recommendedName>
</protein>
<reference evidence="2" key="1">
    <citation type="submission" date="2025-08" db="UniProtKB">
        <authorList>
            <consortium name="Ensembl"/>
        </authorList>
    </citation>
    <scope>IDENTIFICATION</scope>
</reference>
<feature type="coiled-coil region" evidence="1">
    <location>
        <begin position="753"/>
        <end position="780"/>
    </location>
</feature>
<feature type="coiled-coil region" evidence="1">
    <location>
        <begin position="526"/>
        <end position="557"/>
    </location>
</feature>
<name>A0A8D0GM51_SPHPU</name>
<dbReference type="GO" id="GO:0007099">
    <property type="term" value="P:centriole replication"/>
    <property type="evidence" value="ECO:0007669"/>
    <property type="project" value="TreeGrafter"/>
</dbReference>
<dbReference type="GeneTree" id="ENSGT00950000183190"/>
<proteinExistence type="predicted"/>
<organism evidence="2 3">
    <name type="scientific">Sphenodon punctatus</name>
    <name type="common">Tuatara</name>
    <name type="synonym">Hatteria punctata</name>
    <dbReference type="NCBI Taxonomy" id="8508"/>
    <lineage>
        <taxon>Eukaryota</taxon>
        <taxon>Metazoa</taxon>
        <taxon>Chordata</taxon>
        <taxon>Craniata</taxon>
        <taxon>Vertebrata</taxon>
        <taxon>Euteleostomi</taxon>
        <taxon>Lepidosauria</taxon>
        <taxon>Sphenodontia</taxon>
        <taxon>Sphenodontidae</taxon>
        <taxon>Sphenodon</taxon>
    </lineage>
</organism>
<dbReference type="GO" id="GO:0097431">
    <property type="term" value="C:mitotic spindle pole"/>
    <property type="evidence" value="ECO:0007669"/>
    <property type="project" value="TreeGrafter"/>
</dbReference>
<feature type="coiled-coil region" evidence="1">
    <location>
        <begin position="324"/>
        <end position="362"/>
    </location>
</feature>
<reference evidence="2" key="2">
    <citation type="submission" date="2025-09" db="UniProtKB">
        <authorList>
            <consortium name="Ensembl"/>
        </authorList>
    </citation>
    <scope>IDENTIFICATION</scope>
</reference>
<dbReference type="GO" id="GO:0008017">
    <property type="term" value="F:microtubule binding"/>
    <property type="evidence" value="ECO:0007669"/>
    <property type="project" value="TreeGrafter"/>
</dbReference>
<sequence>MKLLPSWKGVNKGFYSTDNQDSNTTCLASKSLLSLKLSVTSGDAFDDYEAMDDREELRRKIKDMKSELAKYKMLMFHLQPTKHFIPNDIFNIVFNDAELPMEGHILQMLDASGSANTISSVHQQVDYEICIENLNSQLSETPDGQTVQLLKQQLLENEAELEKEQIANMHLLDEVYRLQSKLKAMSPSSYDSLAYSQARELSFQHQQIKETHSVCVTYRQHLTSLIKAFEELLQASDVDYYVAEGFREQLNQSVQLFEKLEKKCLYGDTFDAEVTKLYELAQSLSDFSVNSKSSLGSPEHKQGVVEGEHGTLALLPNKFPTELLIEHLQEIRTLRQRLEESIKTNDRLRKQLEQQVADAELDQGSANIFIHGSEQHNSLTSEIHFLRKQNQVLNVMLAKGSREKQKENEKLRESLSKKNAVMEHLHRDYECVKKENERLQKQVSKKEEENRHLTHEIYSSRNELNRLQTELNAKQHQLSENDKVLQSLQVELKVYEKLNESNRMRKDPDHDASEEFRKDQTNQLDLHELLTEIQNLRVQLERSIKTNKTLHEKLEEQLSKGTREKASSVPAVNINYLFKQESQHYAGMHDLGHKFPAADSNVCELQMHGPCTYPAKADGEIASKDLDNSSQCSSSSSSSTSCTPRLVPGHCMWADKNGRHILGLIEDYNALRKQISEGQRQLYEVEAPLREITGMKVQESGIKVPDEASLNSFSTNIHTVKQILEEAARLLKLLWRVSLPMKVVHSTAYSSQDEGMKAEIHRLRKKLSEQERKLHSTVKRLHASNQLKENMEKVIIDQLVLTHDVLKKARGNLEVSQVSISVECRAVFMLNA</sequence>
<dbReference type="GO" id="GO:0046600">
    <property type="term" value="P:negative regulation of centriole replication"/>
    <property type="evidence" value="ECO:0007669"/>
    <property type="project" value="TreeGrafter"/>
</dbReference>
<dbReference type="GO" id="GO:0000242">
    <property type="term" value="C:pericentriolar material"/>
    <property type="evidence" value="ECO:0007669"/>
    <property type="project" value="TreeGrafter"/>
</dbReference>
<dbReference type="Proteomes" id="UP000694392">
    <property type="component" value="Unplaced"/>
</dbReference>
<dbReference type="PANTHER" id="PTHR46930">
    <property type="entry name" value="CDK5 REGULATORY SUBUNIT-ASSOCIATED PROTEIN 2"/>
    <property type="match status" value="1"/>
</dbReference>
<dbReference type="GO" id="GO:0035371">
    <property type="term" value="C:microtubule plus-end"/>
    <property type="evidence" value="ECO:0007669"/>
    <property type="project" value="TreeGrafter"/>
</dbReference>
<evidence type="ECO:0000256" key="1">
    <source>
        <dbReference type="SAM" id="Coils"/>
    </source>
</evidence>
<evidence type="ECO:0000313" key="2">
    <source>
        <dbReference type="Ensembl" id="ENSSPUP00000007264.1"/>
    </source>
</evidence>
<dbReference type="AlphaFoldDB" id="A0A8D0GM51"/>
<evidence type="ECO:0000313" key="3">
    <source>
        <dbReference type="Proteomes" id="UP000694392"/>
    </source>
</evidence>
<keyword evidence="3" id="KW-1185">Reference proteome</keyword>
<dbReference type="GO" id="GO:0001578">
    <property type="term" value="P:microtubule bundle formation"/>
    <property type="evidence" value="ECO:0007669"/>
    <property type="project" value="TreeGrafter"/>
</dbReference>
<dbReference type="GO" id="GO:0007059">
    <property type="term" value="P:chromosome segregation"/>
    <property type="evidence" value="ECO:0007669"/>
    <property type="project" value="TreeGrafter"/>
</dbReference>
<keyword evidence="1" id="KW-0175">Coiled coil</keyword>
<feature type="coiled-coil region" evidence="1">
    <location>
        <begin position="422"/>
        <end position="477"/>
    </location>
</feature>
<accession>A0A8D0GM51</accession>
<dbReference type="GO" id="GO:0000132">
    <property type="term" value="P:establishment of mitotic spindle orientation"/>
    <property type="evidence" value="ECO:0007669"/>
    <property type="project" value="TreeGrafter"/>
</dbReference>
<dbReference type="GO" id="GO:0090266">
    <property type="term" value="P:regulation of mitotic cell cycle spindle assembly checkpoint"/>
    <property type="evidence" value="ECO:0007669"/>
    <property type="project" value="TreeGrafter"/>
</dbReference>
<dbReference type="GO" id="GO:0043015">
    <property type="term" value="F:gamma-tubulin binding"/>
    <property type="evidence" value="ECO:0007669"/>
    <property type="project" value="TreeGrafter"/>
</dbReference>
<dbReference type="Ensembl" id="ENSSPUT00000007742.1">
    <property type="protein sequence ID" value="ENSSPUP00000007264.1"/>
    <property type="gene ID" value="ENSSPUG00000005627.1"/>
</dbReference>
<dbReference type="PANTHER" id="PTHR46930:SF1">
    <property type="entry name" value="CDK5 REGULATORY SUBUNIT-ASSOCIATED PROTEIN 2"/>
    <property type="match status" value="1"/>
</dbReference>
<evidence type="ECO:0008006" key="4">
    <source>
        <dbReference type="Google" id="ProtNLM"/>
    </source>
</evidence>